<dbReference type="EC" id="2.3.1.-" evidence="2"/>
<dbReference type="GO" id="GO:0009092">
    <property type="term" value="P:homoserine metabolic process"/>
    <property type="evidence" value="ECO:0007669"/>
    <property type="project" value="TreeGrafter"/>
</dbReference>
<name>A0AA35CHI1_9FIRM</name>
<evidence type="ECO:0000256" key="2">
    <source>
        <dbReference type="HAMAP-Rule" id="MF_00296"/>
    </source>
</evidence>
<dbReference type="PIRSF" id="PIRSF000443">
    <property type="entry name" value="Homoser_Ac_trans"/>
    <property type="match status" value="1"/>
</dbReference>
<dbReference type="InterPro" id="IPR008220">
    <property type="entry name" value="HAT_MetX-like"/>
</dbReference>
<dbReference type="GO" id="GO:0005737">
    <property type="term" value="C:cytoplasm"/>
    <property type="evidence" value="ECO:0007669"/>
    <property type="project" value="UniProtKB-SubCell"/>
</dbReference>
<feature type="region of interest" description="Disordered" evidence="4">
    <location>
        <begin position="89"/>
        <end position="108"/>
    </location>
</feature>
<dbReference type="PANTHER" id="PTHR32268:SF11">
    <property type="entry name" value="HOMOSERINE O-ACETYLTRANSFERASE"/>
    <property type="match status" value="1"/>
</dbReference>
<evidence type="ECO:0000259" key="5">
    <source>
        <dbReference type="Pfam" id="PF00561"/>
    </source>
</evidence>
<evidence type="ECO:0000256" key="3">
    <source>
        <dbReference type="PIRSR" id="PIRSR000443-1"/>
    </source>
</evidence>
<keyword evidence="2" id="KW-0963">Cytoplasm</keyword>
<evidence type="ECO:0000256" key="1">
    <source>
        <dbReference type="ARBA" id="ARBA00022679"/>
    </source>
</evidence>
<organism evidence="6 7">
    <name type="scientific">Caldinitratiruptor microaerophilus</name>
    <dbReference type="NCBI Taxonomy" id="671077"/>
    <lineage>
        <taxon>Bacteria</taxon>
        <taxon>Bacillati</taxon>
        <taxon>Bacillota</taxon>
        <taxon>Clostridia</taxon>
        <taxon>Eubacteriales</taxon>
        <taxon>Symbiobacteriaceae</taxon>
        <taxon>Caldinitratiruptor</taxon>
    </lineage>
</organism>
<dbReference type="Gene3D" id="3.40.50.1820">
    <property type="entry name" value="alpha/beta hydrolase"/>
    <property type="match status" value="1"/>
</dbReference>
<dbReference type="EMBL" id="AP025628">
    <property type="protein sequence ID" value="BDG58972.1"/>
    <property type="molecule type" value="Genomic_DNA"/>
</dbReference>
<comment type="caution">
    <text evidence="2">Lacks conserved residue(s) required for the propagation of feature annotation.</text>
</comment>
<feature type="domain" description="AB hydrolase-1" evidence="5">
    <location>
        <begin position="39"/>
        <end position="325"/>
    </location>
</feature>
<dbReference type="GO" id="GO:0004414">
    <property type="term" value="F:homoserine O-acetyltransferase activity"/>
    <property type="evidence" value="ECO:0007669"/>
    <property type="project" value="TreeGrafter"/>
</dbReference>
<keyword evidence="7" id="KW-1185">Reference proteome</keyword>
<proteinExistence type="inferred from homology"/>
<keyword evidence="2" id="KW-0012">Acyltransferase</keyword>
<dbReference type="KEGG" id="cmic:caldi_00620"/>
<feature type="active site" description="Nucleophile" evidence="3">
    <location>
        <position position="140"/>
    </location>
</feature>
<dbReference type="GO" id="GO:0009086">
    <property type="term" value="P:methionine biosynthetic process"/>
    <property type="evidence" value="ECO:0007669"/>
    <property type="project" value="TreeGrafter"/>
</dbReference>
<dbReference type="AlphaFoldDB" id="A0AA35CHI1"/>
<dbReference type="RefSeq" id="WP_264843095.1">
    <property type="nucleotide sequence ID" value="NZ_AP025628.1"/>
</dbReference>
<dbReference type="Proteomes" id="UP001163687">
    <property type="component" value="Chromosome"/>
</dbReference>
<keyword evidence="1 2" id="KW-0808">Transferase</keyword>
<dbReference type="Pfam" id="PF00561">
    <property type="entry name" value="Abhydrolase_1"/>
    <property type="match status" value="1"/>
</dbReference>
<dbReference type="InterPro" id="IPR029058">
    <property type="entry name" value="AB_hydrolase_fold"/>
</dbReference>
<comment type="subunit">
    <text evidence="2">Homodimer.</text>
</comment>
<gene>
    <name evidence="6" type="ORF">caldi_00620</name>
</gene>
<comment type="subcellular location">
    <subcellularLocation>
        <location evidence="2">Cytoplasm</location>
    </subcellularLocation>
</comment>
<accession>A0AA35CHI1</accession>
<comment type="similarity">
    <text evidence="2">Belongs to the AB hydrolase superfamily. MetX family.</text>
</comment>
<dbReference type="InterPro" id="IPR000073">
    <property type="entry name" value="AB_hydrolase_1"/>
</dbReference>
<evidence type="ECO:0000256" key="4">
    <source>
        <dbReference type="SAM" id="MobiDB-lite"/>
    </source>
</evidence>
<feature type="active site" evidence="2 3">
    <location>
        <position position="290"/>
    </location>
</feature>
<evidence type="ECO:0000313" key="6">
    <source>
        <dbReference type="EMBL" id="BDG58972.1"/>
    </source>
</evidence>
<dbReference type="HAMAP" id="MF_00296">
    <property type="entry name" value="MetX_acyltransf"/>
    <property type="match status" value="1"/>
</dbReference>
<dbReference type="PANTHER" id="PTHR32268">
    <property type="entry name" value="HOMOSERINE O-ACETYLTRANSFERASE"/>
    <property type="match status" value="1"/>
</dbReference>
<reference evidence="6" key="1">
    <citation type="submission" date="2022-03" db="EMBL/GenBank/DDBJ databases">
        <title>Complete genome sequence of Caldinitratiruptor microaerophilus.</title>
        <authorList>
            <person name="Mukaiyama R."/>
            <person name="Nishiyama T."/>
            <person name="Ueda K."/>
        </authorList>
    </citation>
    <scope>NUCLEOTIDE SEQUENCE</scope>
    <source>
        <strain evidence="6">JCM 16183</strain>
    </source>
</reference>
<dbReference type="SUPFAM" id="SSF53474">
    <property type="entry name" value="alpha/beta-Hydrolases"/>
    <property type="match status" value="1"/>
</dbReference>
<feature type="active site" evidence="3">
    <location>
        <position position="323"/>
    </location>
</feature>
<sequence length="344" mass="37262">MEARAVFSLPRFRLESGAEIPVRIGYRTWGRLNPARDNAVLVCHHFSGDTRAAGPGGWWEGLVGPGKAIDTDRYFVICPSMLANLNREEVSTGPATGDPETGRPYGKRFPPLNVRDDVRLQRELLRHLGVDRLALVGGPSMGGYQALTWAVEFPDVPRAVVAAVTAARTPAFTALVPAEAAAAAIEADPRWQGGDYHGGPEPVDGLTRAAFLLTVTARGPAWAERNLPGGDPREAVWAIARERAAGWHASHFVAMIRKWQAFDLAAPHGSLEAALARVRAGVLLLPVRTDLFFPPSHSLDLADRLQRLGKDARCEVVETDGGHLAGVVEADRFEVAVRRFLAET</sequence>
<evidence type="ECO:0000313" key="7">
    <source>
        <dbReference type="Proteomes" id="UP001163687"/>
    </source>
</evidence>
<protein>
    <recommendedName>
        <fullName evidence="2">Probable acyltransferase</fullName>
        <ecNumber evidence="2">2.3.1.-</ecNumber>
    </recommendedName>
</protein>
<keyword evidence="2" id="KW-0028">Amino-acid biosynthesis</keyword>